<dbReference type="PANTHER" id="PTHR38462">
    <property type="entry name" value="EXONUCLEASE-LIKE PROTEIN"/>
    <property type="match status" value="1"/>
</dbReference>
<dbReference type="InterPro" id="IPR038720">
    <property type="entry name" value="YprB_RNase_H-like_dom"/>
</dbReference>
<dbReference type="Proteomes" id="UP000264062">
    <property type="component" value="Unassembled WGS sequence"/>
</dbReference>
<dbReference type="EMBL" id="DMZY01000060">
    <property type="protein sequence ID" value="HAV91918.1"/>
    <property type="molecule type" value="Genomic_DNA"/>
</dbReference>
<dbReference type="SUPFAM" id="SSF53098">
    <property type="entry name" value="Ribonuclease H-like"/>
    <property type="match status" value="1"/>
</dbReference>
<name>A0A350H8Q2_UNCW3</name>
<protein>
    <recommendedName>
        <fullName evidence="1">YprB ribonuclease H-like domain-containing protein</fullName>
    </recommendedName>
</protein>
<dbReference type="PANTHER" id="PTHR38462:SF1">
    <property type="entry name" value="YPRB RIBONUCLEASE H-LIKE DOMAIN-CONTAINING PROTEIN"/>
    <property type="match status" value="1"/>
</dbReference>
<comment type="caution">
    <text evidence="2">The sequence shown here is derived from an EMBL/GenBank/DDBJ whole genome shotgun (WGS) entry which is preliminary data.</text>
</comment>
<evidence type="ECO:0000313" key="2">
    <source>
        <dbReference type="EMBL" id="HAV91918.1"/>
    </source>
</evidence>
<reference evidence="2 3" key="1">
    <citation type="journal article" date="2018" name="Nat. Biotechnol.">
        <title>A standardized bacterial taxonomy based on genome phylogeny substantially revises the tree of life.</title>
        <authorList>
            <person name="Parks D.H."/>
            <person name="Chuvochina M."/>
            <person name="Waite D.W."/>
            <person name="Rinke C."/>
            <person name="Skarshewski A."/>
            <person name="Chaumeil P.A."/>
            <person name="Hugenholtz P."/>
        </authorList>
    </citation>
    <scope>NUCLEOTIDE SEQUENCE [LARGE SCALE GENOMIC DNA]</scope>
    <source>
        <strain evidence="2">UBA9956</strain>
    </source>
</reference>
<accession>A0A350H8Q2</accession>
<dbReference type="InterPro" id="IPR012337">
    <property type="entry name" value="RNaseH-like_sf"/>
</dbReference>
<gene>
    <name evidence="2" type="ORF">DCW38_01900</name>
</gene>
<evidence type="ECO:0000313" key="3">
    <source>
        <dbReference type="Proteomes" id="UP000264062"/>
    </source>
</evidence>
<proteinExistence type="predicted"/>
<evidence type="ECO:0000259" key="1">
    <source>
        <dbReference type="Pfam" id="PF13482"/>
    </source>
</evidence>
<feature type="domain" description="YprB ribonuclease H-like" evidence="1">
    <location>
        <begin position="10"/>
        <end position="118"/>
    </location>
</feature>
<organism evidence="2 3">
    <name type="scientific">candidate division WOR-3 bacterium</name>
    <dbReference type="NCBI Taxonomy" id="2052148"/>
    <lineage>
        <taxon>Bacteria</taxon>
        <taxon>Bacteria division WOR-3</taxon>
    </lineage>
</organism>
<feature type="non-terminal residue" evidence="2">
    <location>
        <position position="1"/>
    </location>
</feature>
<dbReference type="AlphaFoldDB" id="A0A350H8Q2"/>
<dbReference type="Pfam" id="PF13482">
    <property type="entry name" value="RNase_H_2"/>
    <property type="match status" value="1"/>
</dbReference>
<sequence>TGDDPLILEKMMSLPKILVSFNGMAFDIPKIKSEYPYLAMPEIHFDLLKVTKSVGWYGGLKKIEEMLDIKRPDHVRNMNGYNAIILWDQYRNGSEKSLEILLDYNKYDVLNLEILLNLFIEEKKYRILS</sequence>